<gene>
    <name evidence="5" type="primary">rhaR_38</name>
    <name evidence="5" type="ORF">SDC9_49724</name>
</gene>
<evidence type="ECO:0000313" key="5">
    <source>
        <dbReference type="EMBL" id="MPM03457.1"/>
    </source>
</evidence>
<dbReference type="Pfam" id="PF02311">
    <property type="entry name" value="AraC_binding"/>
    <property type="match status" value="1"/>
</dbReference>
<dbReference type="PANTHER" id="PTHR43280:SF2">
    <property type="entry name" value="HTH-TYPE TRANSCRIPTIONAL REGULATOR EXSA"/>
    <property type="match status" value="1"/>
</dbReference>
<dbReference type="PROSITE" id="PS01124">
    <property type="entry name" value="HTH_ARAC_FAMILY_2"/>
    <property type="match status" value="1"/>
</dbReference>
<dbReference type="PROSITE" id="PS00041">
    <property type="entry name" value="HTH_ARAC_FAMILY_1"/>
    <property type="match status" value="1"/>
</dbReference>
<dbReference type="EMBL" id="VSSQ01000954">
    <property type="protein sequence ID" value="MPM03457.1"/>
    <property type="molecule type" value="Genomic_DNA"/>
</dbReference>
<feature type="domain" description="HTH araC/xylS-type" evidence="4">
    <location>
        <begin position="234"/>
        <end position="306"/>
    </location>
</feature>
<evidence type="ECO:0000256" key="1">
    <source>
        <dbReference type="ARBA" id="ARBA00023015"/>
    </source>
</evidence>
<dbReference type="InterPro" id="IPR009057">
    <property type="entry name" value="Homeodomain-like_sf"/>
</dbReference>
<keyword evidence="2" id="KW-0238">DNA-binding</keyword>
<reference evidence="5" key="1">
    <citation type="submission" date="2019-08" db="EMBL/GenBank/DDBJ databases">
        <authorList>
            <person name="Kucharzyk K."/>
            <person name="Murdoch R.W."/>
            <person name="Higgins S."/>
            <person name="Loffler F."/>
        </authorList>
    </citation>
    <scope>NUCLEOTIDE SEQUENCE</scope>
</reference>
<dbReference type="PRINTS" id="PR00032">
    <property type="entry name" value="HTHARAC"/>
</dbReference>
<dbReference type="Gene3D" id="2.60.120.10">
    <property type="entry name" value="Jelly Rolls"/>
    <property type="match status" value="1"/>
</dbReference>
<evidence type="ECO:0000256" key="2">
    <source>
        <dbReference type="ARBA" id="ARBA00023125"/>
    </source>
</evidence>
<dbReference type="SMART" id="SM00342">
    <property type="entry name" value="HTH_ARAC"/>
    <property type="match status" value="1"/>
</dbReference>
<evidence type="ECO:0000256" key="3">
    <source>
        <dbReference type="ARBA" id="ARBA00023163"/>
    </source>
</evidence>
<dbReference type="InterPro" id="IPR020449">
    <property type="entry name" value="Tscrpt_reg_AraC-type_HTH"/>
</dbReference>
<dbReference type="SUPFAM" id="SSF51215">
    <property type="entry name" value="Regulatory protein AraC"/>
    <property type="match status" value="1"/>
</dbReference>
<dbReference type="PANTHER" id="PTHR43280">
    <property type="entry name" value="ARAC-FAMILY TRANSCRIPTIONAL REGULATOR"/>
    <property type="match status" value="1"/>
</dbReference>
<name>A0A644WIQ8_9ZZZZ</name>
<dbReference type="GO" id="GO:0003700">
    <property type="term" value="F:DNA-binding transcription factor activity"/>
    <property type="evidence" value="ECO:0007669"/>
    <property type="project" value="InterPro"/>
</dbReference>
<dbReference type="InterPro" id="IPR037923">
    <property type="entry name" value="HTH-like"/>
</dbReference>
<dbReference type="InterPro" id="IPR003313">
    <property type="entry name" value="AraC-bd"/>
</dbReference>
<keyword evidence="1" id="KW-0805">Transcription regulation</keyword>
<sequence length="309" mass="35140">MNDISVDDDFTNAPLPGGDFSAPETPAQQGVSPAVETGAHMVDYRANTFLRTEQVSFHWWSDRSTTLHYHNYFEIFLITRGKAAHLFNGSETALRRNTLHLIRPQDTHQFVSARGELCTHMNLLILPERLRLLSGALNIPFDELQEGALLKTVLNDTETAFFLDRAEQISLCGADATEKTRVILEMIAEALSLLYRRRGAGGDAEWFPALLNKLRSPEYLTVRASDVYALCPCSAPVLIRHFRENEGCTVVEYLTRVKMDYAQNFLRSTNFPVREIAQRLGYDSISHFCRVFKERFGQTPQEYRSSAQK</sequence>
<dbReference type="SUPFAM" id="SSF46689">
    <property type="entry name" value="Homeodomain-like"/>
    <property type="match status" value="1"/>
</dbReference>
<protein>
    <submittedName>
        <fullName evidence="5">HTH-type transcriptional activator RhaR</fullName>
    </submittedName>
</protein>
<dbReference type="InterPro" id="IPR014710">
    <property type="entry name" value="RmlC-like_jellyroll"/>
</dbReference>
<dbReference type="InterPro" id="IPR018062">
    <property type="entry name" value="HTH_AraC-typ_CS"/>
</dbReference>
<dbReference type="Pfam" id="PF12833">
    <property type="entry name" value="HTH_18"/>
    <property type="match status" value="1"/>
</dbReference>
<dbReference type="AlphaFoldDB" id="A0A644WIQ8"/>
<proteinExistence type="predicted"/>
<dbReference type="Gene3D" id="1.10.10.60">
    <property type="entry name" value="Homeodomain-like"/>
    <property type="match status" value="1"/>
</dbReference>
<comment type="caution">
    <text evidence="5">The sequence shown here is derived from an EMBL/GenBank/DDBJ whole genome shotgun (WGS) entry which is preliminary data.</text>
</comment>
<evidence type="ECO:0000259" key="4">
    <source>
        <dbReference type="PROSITE" id="PS01124"/>
    </source>
</evidence>
<accession>A0A644WIQ8</accession>
<organism evidence="5">
    <name type="scientific">bioreactor metagenome</name>
    <dbReference type="NCBI Taxonomy" id="1076179"/>
    <lineage>
        <taxon>unclassified sequences</taxon>
        <taxon>metagenomes</taxon>
        <taxon>ecological metagenomes</taxon>
    </lineage>
</organism>
<dbReference type="InterPro" id="IPR018060">
    <property type="entry name" value="HTH_AraC"/>
</dbReference>
<keyword evidence="3" id="KW-0804">Transcription</keyword>
<dbReference type="GO" id="GO:0043565">
    <property type="term" value="F:sequence-specific DNA binding"/>
    <property type="evidence" value="ECO:0007669"/>
    <property type="project" value="InterPro"/>
</dbReference>